<dbReference type="EMBL" id="SMGQ01000011">
    <property type="protein sequence ID" value="TCK98377.1"/>
    <property type="molecule type" value="Genomic_DNA"/>
</dbReference>
<feature type="transmembrane region" description="Helical" evidence="7">
    <location>
        <begin position="175"/>
        <end position="208"/>
    </location>
</feature>
<dbReference type="GO" id="GO:0004190">
    <property type="term" value="F:aspartic-type endopeptidase activity"/>
    <property type="evidence" value="ECO:0007669"/>
    <property type="project" value="InterPro"/>
</dbReference>
<dbReference type="InterPro" id="IPR010627">
    <property type="entry name" value="Prepilin_pept_A24_N"/>
</dbReference>
<sequence>MDNILIILLGMIIGSFLNVCIYRIPKKENFITKRSHCMHCNHLIKPYDLIPVISYVVLKGKCRFCKKSLSIQYPLVELLNGVAYYFIFTTYGYSYHTLLYSLLTSTLIIIGFIDWQHMIIPNGLNGLILIIGIIHLSLNTNQWVYYTSGFFISSGILFLVAILSKGQMGGGDIKLMAVAGFILGWDKILLALFLGALIGSIISIILLVLKIGEKKVPFGPYLGIGIFLSLIYGNEIMGWYIGNLF</sequence>
<dbReference type="Gene3D" id="1.20.120.1220">
    <property type="match status" value="1"/>
</dbReference>
<evidence type="ECO:0000256" key="1">
    <source>
        <dbReference type="ARBA" id="ARBA00004651"/>
    </source>
</evidence>
<feature type="transmembrane region" description="Helical" evidence="7">
    <location>
        <begin position="6"/>
        <end position="24"/>
    </location>
</feature>
<feature type="transmembrane region" description="Helical" evidence="7">
    <location>
        <begin position="93"/>
        <end position="112"/>
    </location>
</feature>
<protein>
    <submittedName>
        <fullName evidence="10">Leader peptidase (Prepilin peptidase)/N-methyltransferase</fullName>
    </submittedName>
</protein>
<keyword evidence="6 7" id="KW-0472">Membrane</keyword>
<dbReference type="PANTHER" id="PTHR30487:SF0">
    <property type="entry name" value="PREPILIN LEADER PEPTIDASE_N-METHYLTRANSFERASE-RELATED"/>
    <property type="match status" value="1"/>
</dbReference>
<feature type="transmembrane region" description="Helical" evidence="7">
    <location>
        <begin position="119"/>
        <end position="137"/>
    </location>
</feature>
<dbReference type="Proteomes" id="UP000294545">
    <property type="component" value="Unassembled WGS sequence"/>
</dbReference>
<dbReference type="InterPro" id="IPR000045">
    <property type="entry name" value="Prepilin_IV_endopep_pep"/>
</dbReference>
<dbReference type="OrthoDB" id="9789291at2"/>
<name>A0A4R1MYJ9_9FIRM</name>
<dbReference type="Pfam" id="PF01478">
    <property type="entry name" value="Peptidase_A24"/>
    <property type="match status" value="1"/>
</dbReference>
<evidence type="ECO:0000313" key="11">
    <source>
        <dbReference type="Proteomes" id="UP000294545"/>
    </source>
</evidence>
<dbReference type="PANTHER" id="PTHR30487">
    <property type="entry name" value="TYPE 4 PREPILIN-LIKE PROTEINS LEADER PEPTIDE-PROCESSING ENZYME"/>
    <property type="match status" value="1"/>
</dbReference>
<dbReference type="GO" id="GO:0008168">
    <property type="term" value="F:methyltransferase activity"/>
    <property type="evidence" value="ECO:0007669"/>
    <property type="project" value="UniProtKB-KW"/>
</dbReference>
<gene>
    <name evidence="10" type="ORF">EDC19_0797</name>
</gene>
<keyword evidence="10" id="KW-0808">Transferase</keyword>
<evidence type="ECO:0000313" key="10">
    <source>
        <dbReference type="EMBL" id="TCK98377.1"/>
    </source>
</evidence>
<reference evidence="10 11" key="1">
    <citation type="submission" date="2019-03" db="EMBL/GenBank/DDBJ databases">
        <title>Genomic Encyclopedia of Type Strains, Phase IV (KMG-IV): sequencing the most valuable type-strain genomes for metagenomic binning, comparative biology and taxonomic classification.</title>
        <authorList>
            <person name="Goeker M."/>
        </authorList>
    </citation>
    <scope>NUCLEOTIDE SEQUENCE [LARGE SCALE GENOMIC DNA]</scope>
    <source>
        <strain evidence="10 11">DSM 24176</strain>
    </source>
</reference>
<evidence type="ECO:0000259" key="9">
    <source>
        <dbReference type="Pfam" id="PF06750"/>
    </source>
</evidence>
<dbReference type="GO" id="GO:0005886">
    <property type="term" value="C:plasma membrane"/>
    <property type="evidence" value="ECO:0007669"/>
    <property type="project" value="UniProtKB-SubCell"/>
</dbReference>
<evidence type="ECO:0000256" key="7">
    <source>
        <dbReference type="SAM" id="Phobius"/>
    </source>
</evidence>
<evidence type="ECO:0000256" key="4">
    <source>
        <dbReference type="ARBA" id="ARBA00022692"/>
    </source>
</evidence>
<feature type="domain" description="Prepilin type IV endopeptidase peptidase" evidence="8">
    <location>
        <begin position="102"/>
        <end position="204"/>
    </location>
</feature>
<evidence type="ECO:0000256" key="2">
    <source>
        <dbReference type="ARBA" id="ARBA00005801"/>
    </source>
</evidence>
<dbReference type="InterPro" id="IPR050882">
    <property type="entry name" value="Prepilin_peptidase/N-MTase"/>
</dbReference>
<proteinExistence type="inferred from homology"/>
<accession>A0A4R1MYJ9</accession>
<keyword evidence="11" id="KW-1185">Reference proteome</keyword>
<dbReference type="GO" id="GO:0006465">
    <property type="term" value="P:signal peptide processing"/>
    <property type="evidence" value="ECO:0007669"/>
    <property type="project" value="TreeGrafter"/>
</dbReference>
<keyword evidence="3" id="KW-1003">Cell membrane</keyword>
<comment type="similarity">
    <text evidence="2">Belongs to the peptidase A24 family.</text>
</comment>
<evidence type="ECO:0000256" key="3">
    <source>
        <dbReference type="ARBA" id="ARBA00022475"/>
    </source>
</evidence>
<evidence type="ECO:0000256" key="5">
    <source>
        <dbReference type="ARBA" id="ARBA00022989"/>
    </source>
</evidence>
<dbReference type="RefSeq" id="WP_132280833.1">
    <property type="nucleotide sequence ID" value="NZ_SMGQ01000011.1"/>
</dbReference>
<organism evidence="10 11">
    <name type="scientific">Natranaerovirga hydrolytica</name>
    <dbReference type="NCBI Taxonomy" id="680378"/>
    <lineage>
        <taxon>Bacteria</taxon>
        <taxon>Bacillati</taxon>
        <taxon>Bacillota</taxon>
        <taxon>Clostridia</taxon>
        <taxon>Lachnospirales</taxon>
        <taxon>Natranaerovirgaceae</taxon>
        <taxon>Natranaerovirga</taxon>
    </lineage>
</organism>
<keyword evidence="4 7" id="KW-0812">Transmembrane</keyword>
<keyword evidence="5 7" id="KW-1133">Transmembrane helix</keyword>
<comment type="caution">
    <text evidence="10">The sequence shown here is derived from an EMBL/GenBank/DDBJ whole genome shotgun (WGS) entry which is preliminary data.</text>
</comment>
<keyword evidence="10" id="KW-0489">Methyltransferase</keyword>
<evidence type="ECO:0000259" key="8">
    <source>
        <dbReference type="Pfam" id="PF01478"/>
    </source>
</evidence>
<evidence type="ECO:0000256" key="6">
    <source>
        <dbReference type="ARBA" id="ARBA00023136"/>
    </source>
</evidence>
<comment type="subcellular location">
    <subcellularLocation>
        <location evidence="1">Cell membrane</location>
        <topology evidence="1">Multi-pass membrane protein</topology>
    </subcellularLocation>
</comment>
<feature type="domain" description="Prepilin peptidase A24 N-terminal" evidence="9">
    <location>
        <begin position="8"/>
        <end position="90"/>
    </location>
</feature>
<feature type="transmembrane region" description="Helical" evidence="7">
    <location>
        <begin position="143"/>
        <end position="163"/>
    </location>
</feature>
<dbReference type="Pfam" id="PF06750">
    <property type="entry name" value="A24_N_bact"/>
    <property type="match status" value="1"/>
</dbReference>
<feature type="transmembrane region" description="Helical" evidence="7">
    <location>
        <begin position="220"/>
        <end position="241"/>
    </location>
</feature>
<dbReference type="AlphaFoldDB" id="A0A4R1MYJ9"/>
<dbReference type="GO" id="GO:0032259">
    <property type="term" value="P:methylation"/>
    <property type="evidence" value="ECO:0007669"/>
    <property type="project" value="UniProtKB-KW"/>
</dbReference>